<proteinExistence type="predicted"/>
<accession>Q2FTY8</accession>
<dbReference type="GO" id="GO:0004672">
    <property type="term" value="F:protein kinase activity"/>
    <property type="evidence" value="ECO:0007669"/>
    <property type="project" value="InterPro"/>
</dbReference>
<dbReference type="GO" id="GO:0003677">
    <property type="term" value="F:DNA binding"/>
    <property type="evidence" value="ECO:0007669"/>
    <property type="project" value="UniProtKB-KW"/>
</dbReference>
<dbReference type="KEGG" id="mhu:Mhun_2725"/>
<dbReference type="EMBL" id="CP000254">
    <property type="protein sequence ID" value="ABD42420.1"/>
    <property type="molecule type" value="Genomic_DNA"/>
</dbReference>
<name>Q2FTY8_METHJ</name>
<protein>
    <submittedName>
        <fullName evidence="2">Uncharacterized protein with protein kinase and helix-hairpin-helix DNA-binding domains-like protein</fullName>
    </submittedName>
</protein>
<dbReference type="InParanoid" id="Q2FTY8"/>
<keyword evidence="3" id="KW-1185">Reference proteome</keyword>
<dbReference type="InterPro" id="IPR000719">
    <property type="entry name" value="Prot_kinase_dom"/>
</dbReference>
<evidence type="ECO:0000259" key="1">
    <source>
        <dbReference type="PROSITE" id="PS50011"/>
    </source>
</evidence>
<dbReference type="eggNOG" id="arCOG03682">
    <property type="taxonomic scope" value="Archaea"/>
</dbReference>
<dbReference type="InterPro" id="IPR011009">
    <property type="entry name" value="Kinase-like_dom_sf"/>
</dbReference>
<dbReference type="Gene3D" id="1.10.510.10">
    <property type="entry name" value="Transferase(Phosphotransferase) domain 1"/>
    <property type="match status" value="1"/>
</dbReference>
<dbReference type="GeneID" id="3925133"/>
<reference evidence="3" key="1">
    <citation type="journal article" date="2016" name="Stand. Genomic Sci.">
        <title>Complete genome sequence of Methanospirillum hungatei type strain JF1.</title>
        <authorList>
            <person name="Gunsalus R.P."/>
            <person name="Cook L.E."/>
            <person name="Crable B."/>
            <person name="Rohlin L."/>
            <person name="McDonald E."/>
            <person name="Mouttaki H."/>
            <person name="Sieber J.R."/>
            <person name="Poweleit N."/>
            <person name="Zhou H."/>
            <person name="Lapidus A.L."/>
            <person name="Daligault H.E."/>
            <person name="Land M."/>
            <person name="Gilna P."/>
            <person name="Ivanova N."/>
            <person name="Kyrpides N."/>
            <person name="Culley D.E."/>
            <person name="McInerney M.J."/>
        </authorList>
    </citation>
    <scope>NUCLEOTIDE SEQUENCE [LARGE SCALE GENOMIC DNA]</scope>
    <source>
        <strain evidence="3">ATCC 27890 / DSM 864 / NBRC 100397 / JF-1</strain>
    </source>
</reference>
<evidence type="ECO:0000313" key="3">
    <source>
        <dbReference type="Proteomes" id="UP000001941"/>
    </source>
</evidence>
<dbReference type="HOGENOM" id="CLU_280290_0_0_2"/>
<gene>
    <name evidence="2" type="ordered locus">Mhun_2725</name>
</gene>
<sequence length="1121" mass="125896">MTGSSGSEPKIRIDRTVIEVSPLSSGPVREELVIMNEGKGRLYGNIRSDADWVTVLDTNLNTTFIQRVILEIRPERAPASGESSVHILSTGGIGRVKIEIRKAPTPVSALRMDEKVFQFCGITKDEPISFSLTVRNAGSGFLSGTAVPLCDWIEIPARGIWTRTVQVIPVRVITSKAPKARHPIGRIHVKTNGGEETVEVSIHRSQEKGPVPRFMPSSLRISWTVRGIIEERLIVKNTGAGTLRGTIPSKYPWITAIPSIFSVTDSTMVTIRVDTRLLPGHVPASVQLVIITNVGPFTLNIEISRSYLAQEKARIRLPRIKTRSRMTVLDQHGGQLQILSSGKSGGEGEIWYVEGDETRCVKIFHPHRSSPEMEEKIRIMQKSPIRIPAGTGICWPSGIILSQAPSRFLGYLMTRLDSRFMPVHAWYDKPDQDFSFSMKAAARLASLVHAVHASGHCVGDLRENNVFISTSGEICLIDTDSFQITDPSSSRTWFCRVGTGEYLPPELIDGSFEKQDIDRLFADRFALAVLIFRFLMQGAHPYQGRGPLIEDAPTTPDKIIRGLFAYEGKIPGLYPPDYAPPYDRIPSSVRALFHEAFVTGHQHPQARPEPSRWAQVLGFSYDGRLAADPKVLIRVTGSEIKTTPESVLVPTKPIVPDYIDDEGCSLDVGDRIVRISHGEIRKTDRDGFQLLISMNRLTPLLSCPVSQVPPSVIVPEKMVYQNQGPEKRIHYLIPDIDFSRYVHWHEAADPETRTSWRGEKFSFRYRVAACTNLLSALLSMSRVGLSPFSLSPRSVFVGPDSSVRVLAVSQEQVRTDEEDRRSLLSEIRTLLCNMMMDGCDPAQVFNRRARYRFSVPSPDRIPFPMRSIFSGSQDCSGSLEDILSCWFERSEHAFLSLVSCPADPDHWFCTYPGLCPFCYPDQSARLLLAPRPRCCILPTRVVFLLSAPVHTVRHLKRRRVQRDRIVIPVIPLPFCMTFPLRISARFIPILAARNGDMVLLPVCYTRSLPICIPWMTTALVIIPPLFSLEALILKRFDISLIDEMRWVSSLEQMKGNFFPRLVRVKRVRRQYVRKTISVMLFPGFFEKPAKIAPSKGKKGKKGKTKGHLSKKLAEFIEEFFG</sequence>
<keyword evidence="2" id="KW-0418">Kinase</keyword>
<feature type="domain" description="Protein kinase" evidence="1">
    <location>
        <begin position="336"/>
        <end position="619"/>
    </location>
</feature>
<organism evidence="2 3">
    <name type="scientific">Methanospirillum hungatei JF-1 (strain ATCC 27890 / DSM 864 / NBRC 100397 / JF-1)</name>
    <dbReference type="NCBI Taxonomy" id="323259"/>
    <lineage>
        <taxon>Archaea</taxon>
        <taxon>Methanobacteriati</taxon>
        <taxon>Methanobacteriota</taxon>
        <taxon>Stenosarchaea group</taxon>
        <taxon>Methanomicrobia</taxon>
        <taxon>Methanomicrobiales</taxon>
        <taxon>Methanospirillaceae</taxon>
        <taxon>Methanospirillum</taxon>
    </lineage>
</organism>
<dbReference type="PROSITE" id="PS50011">
    <property type="entry name" value="PROTEIN_KINASE_DOM"/>
    <property type="match status" value="1"/>
</dbReference>
<dbReference type="SUPFAM" id="SSF56112">
    <property type="entry name" value="Protein kinase-like (PK-like)"/>
    <property type="match status" value="1"/>
</dbReference>
<dbReference type="EnsemblBacteria" id="ABD42420">
    <property type="protein sequence ID" value="ABD42420"/>
    <property type="gene ID" value="Mhun_2725"/>
</dbReference>
<dbReference type="STRING" id="323259.Mhun_2725"/>
<keyword evidence="2" id="KW-0808">Transferase</keyword>
<dbReference type="GO" id="GO:0005524">
    <property type="term" value="F:ATP binding"/>
    <property type="evidence" value="ECO:0007669"/>
    <property type="project" value="InterPro"/>
</dbReference>
<dbReference type="OrthoDB" id="117514at2157"/>
<evidence type="ECO:0000313" key="2">
    <source>
        <dbReference type="EMBL" id="ABD42420.1"/>
    </source>
</evidence>
<dbReference type="RefSeq" id="WP_011449676.1">
    <property type="nucleotide sequence ID" value="NC_007796.1"/>
</dbReference>
<dbReference type="Proteomes" id="UP000001941">
    <property type="component" value="Chromosome"/>
</dbReference>
<keyword evidence="2" id="KW-0238">DNA-binding</keyword>
<dbReference type="AlphaFoldDB" id="Q2FTY8"/>